<dbReference type="GO" id="GO:0015833">
    <property type="term" value="P:peptide transport"/>
    <property type="evidence" value="ECO:0007669"/>
    <property type="project" value="InterPro"/>
</dbReference>
<dbReference type="GO" id="GO:0005524">
    <property type="term" value="F:ATP binding"/>
    <property type="evidence" value="ECO:0007669"/>
    <property type="project" value="UniProtKB-KW"/>
</dbReference>
<dbReference type="PANTHER" id="PTHR43776">
    <property type="entry name" value="TRANSPORT ATP-BINDING PROTEIN"/>
    <property type="match status" value="1"/>
</dbReference>
<dbReference type="AlphaFoldDB" id="A0A7J3SLG6"/>
<dbReference type="Pfam" id="PF00005">
    <property type="entry name" value="ABC_tran"/>
    <property type="match status" value="1"/>
</dbReference>
<dbReference type="InterPro" id="IPR003593">
    <property type="entry name" value="AAA+_ATPase"/>
</dbReference>
<accession>A0A7J3SLG6</accession>
<keyword evidence="1" id="KW-0813">Transport</keyword>
<keyword evidence="3 5" id="KW-0067">ATP-binding</keyword>
<organism evidence="5">
    <name type="scientific">Fervidicoccus fontis</name>
    <dbReference type="NCBI Taxonomy" id="683846"/>
    <lineage>
        <taxon>Archaea</taxon>
        <taxon>Thermoproteota</taxon>
        <taxon>Thermoprotei</taxon>
        <taxon>Fervidicoccales</taxon>
        <taxon>Fervidicoccaceae</taxon>
        <taxon>Fervidicoccus</taxon>
    </lineage>
</organism>
<dbReference type="InterPro" id="IPR017871">
    <property type="entry name" value="ABC_transporter-like_CS"/>
</dbReference>
<dbReference type="CDD" id="cd03257">
    <property type="entry name" value="ABC_NikE_OppD_transporters"/>
    <property type="match status" value="1"/>
</dbReference>
<dbReference type="EMBL" id="DTLS01000078">
    <property type="protein sequence ID" value="HGZ60122.1"/>
    <property type="molecule type" value="Genomic_DNA"/>
</dbReference>
<feature type="domain" description="ABC transporter" evidence="4">
    <location>
        <begin position="33"/>
        <end position="297"/>
    </location>
</feature>
<evidence type="ECO:0000256" key="2">
    <source>
        <dbReference type="ARBA" id="ARBA00022741"/>
    </source>
</evidence>
<sequence length="386" mass="44261">MNVDKKELMELFSNKRDIVLMVDGLKVWFPLKRGLSDILKGRPQRFVRAVDSISFFVREKETFCLAGESGCGKTTTGKSLLRLVPVTDGVGLFRARKETLEDLKKNGVNVDGEDYVDIFAIHPKKMKPVRRDIQIIYQDPYGSLNPRYKILDILKEPLEIHKFQLTEEEKLETVYRALETVKLKPPEDFVDRHPHQLSGGQRQRIAIAKAIIMNPKIVVADEPVSMLDVSIRAEMLELLQTIKRERGLSYIFITHDLAVSRYICDRIAIMYLGRIVEMGDTRRIIENPLHPYTKALVAAIPEPNPSNRLRIRDVPIKGEIPSAANIPPGCRFHPRCVEYEKNIENLKSKCPLQDPPYYVAEDGRLVNCWLFEGNKKIEKAHASFIM</sequence>
<dbReference type="PANTHER" id="PTHR43776:SF8">
    <property type="entry name" value="ABC TRANSPORTER, ATP-BINDING PROTEIN"/>
    <property type="match status" value="1"/>
</dbReference>
<proteinExistence type="predicted"/>
<comment type="caution">
    <text evidence="5">The sequence shown here is derived from an EMBL/GenBank/DDBJ whole genome shotgun (WGS) entry which is preliminary data.</text>
</comment>
<dbReference type="SUPFAM" id="SSF52540">
    <property type="entry name" value="P-loop containing nucleoside triphosphate hydrolases"/>
    <property type="match status" value="1"/>
</dbReference>
<keyword evidence="2" id="KW-0547">Nucleotide-binding</keyword>
<dbReference type="InterPro" id="IPR027417">
    <property type="entry name" value="P-loop_NTPase"/>
</dbReference>
<evidence type="ECO:0000256" key="3">
    <source>
        <dbReference type="ARBA" id="ARBA00022840"/>
    </source>
</evidence>
<evidence type="ECO:0000313" key="5">
    <source>
        <dbReference type="EMBL" id="HGZ60122.1"/>
    </source>
</evidence>
<dbReference type="GO" id="GO:0055085">
    <property type="term" value="P:transmembrane transport"/>
    <property type="evidence" value="ECO:0007669"/>
    <property type="project" value="UniProtKB-ARBA"/>
</dbReference>
<evidence type="ECO:0000256" key="1">
    <source>
        <dbReference type="ARBA" id="ARBA00022448"/>
    </source>
</evidence>
<dbReference type="Gene3D" id="3.40.50.300">
    <property type="entry name" value="P-loop containing nucleotide triphosphate hydrolases"/>
    <property type="match status" value="1"/>
</dbReference>
<dbReference type="InterPro" id="IPR013563">
    <property type="entry name" value="Oligopep_ABC_C"/>
</dbReference>
<dbReference type="Pfam" id="PF08352">
    <property type="entry name" value="oligo_HPY"/>
    <property type="match status" value="1"/>
</dbReference>
<dbReference type="InterPro" id="IPR003439">
    <property type="entry name" value="ABC_transporter-like_ATP-bd"/>
</dbReference>
<dbReference type="NCBIfam" id="TIGR01727">
    <property type="entry name" value="oligo_HPY"/>
    <property type="match status" value="1"/>
</dbReference>
<dbReference type="GO" id="GO:0016887">
    <property type="term" value="F:ATP hydrolysis activity"/>
    <property type="evidence" value="ECO:0007669"/>
    <property type="project" value="InterPro"/>
</dbReference>
<reference evidence="5" key="1">
    <citation type="journal article" date="2020" name="mSystems">
        <title>Genome- and Community-Level Interaction Insights into Carbon Utilization and Element Cycling Functions of Hydrothermarchaeota in Hydrothermal Sediment.</title>
        <authorList>
            <person name="Zhou Z."/>
            <person name="Liu Y."/>
            <person name="Xu W."/>
            <person name="Pan J."/>
            <person name="Luo Z.H."/>
            <person name="Li M."/>
        </authorList>
    </citation>
    <scope>NUCLEOTIDE SEQUENCE [LARGE SCALE GENOMIC DNA]</scope>
    <source>
        <strain evidence="5">SpSt-885</strain>
    </source>
</reference>
<gene>
    <name evidence="5" type="ORF">ENW83_02805</name>
</gene>
<dbReference type="PROSITE" id="PS00211">
    <property type="entry name" value="ABC_TRANSPORTER_1"/>
    <property type="match status" value="1"/>
</dbReference>
<name>A0A7J3SLG6_9CREN</name>
<dbReference type="InterPro" id="IPR050319">
    <property type="entry name" value="ABC_transp_ATP-bind"/>
</dbReference>
<dbReference type="FunFam" id="3.40.50.300:FF:000016">
    <property type="entry name" value="Oligopeptide ABC transporter ATP-binding component"/>
    <property type="match status" value="1"/>
</dbReference>
<dbReference type="SMART" id="SM00382">
    <property type="entry name" value="AAA"/>
    <property type="match status" value="1"/>
</dbReference>
<protein>
    <submittedName>
        <fullName evidence="5">ABC transporter ATP-binding protein</fullName>
    </submittedName>
</protein>
<evidence type="ECO:0000259" key="4">
    <source>
        <dbReference type="PROSITE" id="PS50893"/>
    </source>
</evidence>
<dbReference type="PROSITE" id="PS50893">
    <property type="entry name" value="ABC_TRANSPORTER_2"/>
    <property type="match status" value="1"/>
</dbReference>